<dbReference type="EMBL" id="JAPTNE010000180">
    <property type="protein sequence ID" value="MCZ0810578.1"/>
    <property type="molecule type" value="Genomic_DNA"/>
</dbReference>
<proteinExistence type="predicted"/>
<feature type="non-terminal residue" evidence="2">
    <location>
        <position position="85"/>
    </location>
</feature>
<dbReference type="Proteomes" id="UP001077662">
    <property type="component" value="Unassembled WGS sequence"/>
</dbReference>
<gene>
    <name evidence="2" type="ORF">O0554_27695</name>
</gene>
<feature type="domain" description="HTH-like" evidence="1">
    <location>
        <begin position="2"/>
        <end position="46"/>
    </location>
</feature>
<organism evidence="2 3">
    <name type="scientific">Brevibacillus laterosporus</name>
    <name type="common">Bacillus laterosporus</name>
    <dbReference type="NCBI Taxonomy" id="1465"/>
    <lineage>
        <taxon>Bacteria</taxon>
        <taxon>Bacillati</taxon>
        <taxon>Bacillota</taxon>
        <taxon>Bacilli</taxon>
        <taxon>Bacillales</taxon>
        <taxon>Paenibacillaceae</taxon>
        <taxon>Brevibacillus</taxon>
    </lineage>
</organism>
<protein>
    <submittedName>
        <fullName evidence="2">IS3 family transposase</fullName>
    </submittedName>
</protein>
<sequence>HFDALRGKAGALVIKMRLERESGVIMNHKKIRRLMRKYKLVAIIRQANPYRKLAKATQEHQTCPNLLQRQFDQGEPEKVLLTDIT</sequence>
<dbReference type="InterPro" id="IPR025948">
    <property type="entry name" value="HTH-like_dom"/>
</dbReference>
<dbReference type="Pfam" id="PF13276">
    <property type="entry name" value="HTH_21"/>
    <property type="match status" value="1"/>
</dbReference>
<evidence type="ECO:0000259" key="1">
    <source>
        <dbReference type="Pfam" id="PF13276"/>
    </source>
</evidence>
<reference evidence="2" key="1">
    <citation type="submission" date="2022-09" db="EMBL/GenBank/DDBJ databases">
        <title>Genome analysis and characterization of larvicidal activity of Brevibacillus strains.</title>
        <authorList>
            <person name="Patrusheva E.V."/>
            <person name="Izotova A.O."/>
            <person name="Toshchakov S.V."/>
            <person name="Sineoky S.P."/>
        </authorList>
    </citation>
    <scope>NUCLEOTIDE SEQUENCE</scope>
    <source>
        <strain evidence="2">VKPM_B-13247</strain>
    </source>
</reference>
<comment type="caution">
    <text evidence="2">The sequence shown here is derived from an EMBL/GenBank/DDBJ whole genome shotgun (WGS) entry which is preliminary data.</text>
</comment>
<dbReference type="RefSeq" id="WP_258435189.1">
    <property type="nucleotide sequence ID" value="NZ_JANSGW010000180.1"/>
</dbReference>
<dbReference type="AlphaFoldDB" id="A0AAP3DLY5"/>
<evidence type="ECO:0000313" key="3">
    <source>
        <dbReference type="Proteomes" id="UP001077662"/>
    </source>
</evidence>
<feature type="non-terminal residue" evidence="2">
    <location>
        <position position="1"/>
    </location>
</feature>
<evidence type="ECO:0000313" key="2">
    <source>
        <dbReference type="EMBL" id="MCZ0810578.1"/>
    </source>
</evidence>
<accession>A0AAP3DLY5</accession>
<name>A0AAP3DLY5_BRELA</name>